<evidence type="ECO:0000313" key="2">
    <source>
        <dbReference type="Proteomes" id="UP000326268"/>
    </source>
</evidence>
<dbReference type="GeneID" id="43649063"/>
<sequence>MEPKSSSRCWRIMTGLYYFLSPLSGDLGGGYIQENCFCRTNRLIPTVGPFHAAASFLLSNHLNVDLVTELWSIYTYVHDQSRIWHLISCHR</sequence>
<keyword evidence="2" id="KW-1185">Reference proteome</keyword>
<dbReference type="RefSeq" id="XP_031927475.1">
    <property type="nucleotide sequence ID" value="XM_032064617.1"/>
</dbReference>
<gene>
    <name evidence="1" type="ORF">BDV27DRAFT_114745</name>
</gene>
<dbReference type="Proteomes" id="UP000326268">
    <property type="component" value="Unassembled WGS sequence"/>
</dbReference>
<dbReference type="AlphaFoldDB" id="A0A5N7A3F0"/>
<protein>
    <submittedName>
        <fullName evidence="1">Uncharacterized protein</fullName>
    </submittedName>
</protein>
<evidence type="ECO:0000313" key="1">
    <source>
        <dbReference type="EMBL" id="KAE8364394.1"/>
    </source>
</evidence>
<organism evidence="1 2">
    <name type="scientific">Aspergillus caelatus</name>
    <dbReference type="NCBI Taxonomy" id="61420"/>
    <lineage>
        <taxon>Eukaryota</taxon>
        <taxon>Fungi</taxon>
        <taxon>Dikarya</taxon>
        <taxon>Ascomycota</taxon>
        <taxon>Pezizomycotina</taxon>
        <taxon>Eurotiomycetes</taxon>
        <taxon>Eurotiomycetidae</taxon>
        <taxon>Eurotiales</taxon>
        <taxon>Aspergillaceae</taxon>
        <taxon>Aspergillus</taxon>
        <taxon>Aspergillus subgen. Circumdati</taxon>
    </lineage>
</organism>
<accession>A0A5N7A3F0</accession>
<reference evidence="1 2" key="1">
    <citation type="submission" date="2019-04" db="EMBL/GenBank/DDBJ databases">
        <title>Friends and foes A comparative genomics studyof 23 Aspergillus species from section Flavi.</title>
        <authorList>
            <consortium name="DOE Joint Genome Institute"/>
            <person name="Kjaerbolling I."/>
            <person name="Vesth T."/>
            <person name="Frisvad J.C."/>
            <person name="Nybo J.L."/>
            <person name="Theobald S."/>
            <person name="Kildgaard S."/>
            <person name="Isbrandt T."/>
            <person name="Kuo A."/>
            <person name="Sato A."/>
            <person name="Lyhne E.K."/>
            <person name="Kogle M.E."/>
            <person name="Wiebenga A."/>
            <person name="Kun R.S."/>
            <person name="Lubbers R.J."/>
            <person name="Makela M.R."/>
            <person name="Barry K."/>
            <person name="Chovatia M."/>
            <person name="Clum A."/>
            <person name="Daum C."/>
            <person name="Haridas S."/>
            <person name="He G."/>
            <person name="LaButti K."/>
            <person name="Lipzen A."/>
            <person name="Mondo S."/>
            <person name="Riley R."/>
            <person name="Salamov A."/>
            <person name="Simmons B.A."/>
            <person name="Magnuson J.K."/>
            <person name="Henrissat B."/>
            <person name="Mortensen U.H."/>
            <person name="Larsen T.O."/>
            <person name="Devries R.P."/>
            <person name="Grigoriev I.V."/>
            <person name="Machida M."/>
            <person name="Baker S.E."/>
            <person name="Andersen M.R."/>
        </authorList>
    </citation>
    <scope>NUCLEOTIDE SEQUENCE [LARGE SCALE GENOMIC DNA]</scope>
    <source>
        <strain evidence="1 2">CBS 763.97</strain>
    </source>
</reference>
<name>A0A5N7A3F0_9EURO</name>
<dbReference type="EMBL" id="ML737652">
    <property type="protein sequence ID" value="KAE8364394.1"/>
    <property type="molecule type" value="Genomic_DNA"/>
</dbReference>
<proteinExistence type="predicted"/>